<dbReference type="InterPro" id="IPR051706">
    <property type="entry name" value="Glycosyltransferase_domain"/>
</dbReference>
<organism evidence="3 4">
    <name type="scientific">Prorocentrum cordatum</name>
    <dbReference type="NCBI Taxonomy" id="2364126"/>
    <lineage>
        <taxon>Eukaryota</taxon>
        <taxon>Sar</taxon>
        <taxon>Alveolata</taxon>
        <taxon>Dinophyceae</taxon>
        <taxon>Prorocentrales</taxon>
        <taxon>Prorocentraceae</taxon>
        <taxon>Prorocentrum</taxon>
    </lineage>
</organism>
<keyword evidence="1" id="KW-0808">Transferase</keyword>
<evidence type="ECO:0000256" key="2">
    <source>
        <dbReference type="SAM" id="SignalP"/>
    </source>
</evidence>
<protein>
    <recommendedName>
        <fullName evidence="5">Alpha-1,4-N-acetylglucosaminyltransferase</fullName>
    </recommendedName>
</protein>
<dbReference type="PANTHER" id="PTHR32385">
    <property type="entry name" value="MANNOSYL PHOSPHORYLINOSITOL CERAMIDE SYNTHASE"/>
    <property type="match status" value="1"/>
</dbReference>
<dbReference type="EMBL" id="CAUYUJ010003227">
    <property type="protein sequence ID" value="CAK0804420.1"/>
    <property type="molecule type" value="Genomic_DNA"/>
</dbReference>
<dbReference type="InterPro" id="IPR029044">
    <property type="entry name" value="Nucleotide-diphossugar_trans"/>
</dbReference>
<evidence type="ECO:0000313" key="4">
    <source>
        <dbReference type="Proteomes" id="UP001189429"/>
    </source>
</evidence>
<evidence type="ECO:0000313" key="3">
    <source>
        <dbReference type="EMBL" id="CAK0804420.1"/>
    </source>
</evidence>
<accession>A0ABN9QKS0</accession>
<dbReference type="Pfam" id="PF04488">
    <property type="entry name" value="Gly_transf_sug"/>
    <property type="match status" value="1"/>
</dbReference>
<gene>
    <name evidence="3" type="ORF">PCOR1329_LOCUS11234</name>
</gene>
<name>A0ABN9QKS0_9DINO</name>
<evidence type="ECO:0008006" key="5">
    <source>
        <dbReference type="Google" id="ProtNLM"/>
    </source>
</evidence>
<dbReference type="Proteomes" id="UP001189429">
    <property type="component" value="Unassembled WGS sequence"/>
</dbReference>
<dbReference type="PANTHER" id="PTHR32385:SF15">
    <property type="entry name" value="INOSITOL PHOSPHOCERAMIDE MANNOSYLTRANSFERASE 1"/>
    <property type="match status" value="1"/>
</dbReference>
<keyword evidence="4" id="KW-1185">Reference proteome</keyword>
<comment type="caution">
    <text evidence="3">The sequence shown here is derived from an EMBL/GenBank/DDBJ whole genome shotgun (WGS) entry which is preliminary data.</text>
</comment>
<reference evidence="3" key="1">
    <citation type="submission" date="2023-10" db="EMBL/GenBank/DDBJ databases">
        <authorList>
            <person name="Chen Y."/>
            <person name="Shah S."/>
            <person name="Dougan E. K."/>
            <person name="Thang M."/>
            <person name="Chan C."/>
        </authorList>
    </citation>
    <scope>NUCLEOTIDE SEQUENCE [LARGE SCALE GENOMIC DNA]</scope>
</reference>
<proteinExistence type="predicted"/>
<dbReference type="SUPFAM" id="SSF53448">
    <property type="entry name" value="Nucleotide-diphospho-sugar transferases"/>
    <property type="match status" value="1"/>
</dbReference>
<feature type="chain" id="PRO_5046851155" description="Alpha-1,4-N-acetylglucosaminyltransferase" evidence="2">
    <location>
        <begin position="19"/>
        <end position="330"/>
    </location>
</feature>
<dbReference type="InterPro" id="IPR007577">
    <property type="entry name" value="GlycoTrfase_DXD_sugar-bd_CS"/>
</dbReference>
<dbReference type="Gene3D" id="3.90.550.20">
    <property type="match status" value="1"/>
</dbReference>
<sequence>MMRHPALAMACLSAHVLALMDVSQPSHRSAAMQVAAELVPPPVFVPLDPSAKPAPTPAPPMSVEAKVPFQLVLTAKNGSLADLPKRMGDNVRRTLALNPGLQVRFLNDAECRDFIALHFERLLPAFNSEQRGAYRGDICRAAVIALEGGFYADLDVQFRVPLSQLADDSTTFMTTFDVTCYALNALFAAEPGSEVMRFVLDAILQWYAEPFHLPEWWMGTKTMLDGMTAFVARSCPWVDLQNSTTLQFGCGPRQQLRLYREKRLRCDHSATKAFAWTQTECPPARSSGFPGVRFGIFEPGPERNLVAWSRFEDCTKWGCNERRMQQTCRG</sequence>
<feature type="signal peptide" evidence="2">
    <location>
        <begin position="1"/>
        <end position="18"/>
    </location>
</feature>
<evidence type="ECO:0000256" key="1">
    <source>
        <dbReference type="ARBA" id="ARBA00022679"/>
    </source>
</evidence>
<keyword evidence="2" id="KW-0732">Signal</keyword>